<sequence length="203" mass="22728">RYPWTEEEPLLLTDVSVDVLGGNVLMKQLRMPQHDPALLRLNNLSSSELVSAVNPKQFAMSGAFSGALPLWLNNEKWIVKDGWLANSGPMTLRLDKDTADAVVKDNMTAGSAINWLRYMEISRSSTNINLDNLGLLTMQANITGTSRVDGKSGTVNLNYHHEENIFTLWRSLRFGDNLQAWLEQNARLPGNDCPQGKECEEKQ</sequence>
<organism evidence="1">
    <name type="scientific">Escherichia coli</name>
    <dbReference type="NCBI Taxonomy" id="562"/>
    <lineage>
        <taxon>Bacteria</taxon>
        <taxon>Pseudomonadati</taxon>
        <taxon>Pseudomonadota</taxon>
        <taxon>Gammaproteobacteria</taxon>
        <taxon>Enterobacterales</taxon>
        <taxon>Enterobacteriaceae</taxon>
        <taxon>Escherichia</taxon>
    </lineage>
</organism>
<gene>
    <name evidence="1" type="ORF">GKE65_11835</name>
</gene>
<name>A0A6C9QCC2_ECOLX</name>
<protein>
    <submittedName>
        <fullName evidence="1">C4-dicarboxylate ABC transporter</fullName>
    </submittedName>
</protein>
<proteinExistence type="predicted"/>
<dbReference type="Pfam" id="PF11739">
    <property type="entry name" value="YdbH-like"/>
    <property type="match status" value="1"/>
</dbReference>
<dbReference type="EMBL" id="WKRU01000103">
    <property type="protein sequence ID" value="MSL38912.1"/>
    <property type="molecule type" value="Genomic_DNA"/>
</dbReference>
<reference evidence="1" key="1">
    <citation type="journal article" date="2019" name="Nat. Med.">
        <title>A library of human gut bacterial isolates paired with longitudinal multiomics data enables mechanistic microbiome research.</title>
        <authorList>
            <person name="Poyet M."/>
            <person name="Groussin M."/>
            <person name="Gibbons S.M."/>
            <person name="Avila-Pacheco J."/>
            <person name="Jiang X."/>
            <person name="Kearney S.M."/>
            <person name="Perrotta A.R."/>
            <person name="Berdy B."/>
            <person name="Zhao S."/>
            <person name="Lieberman T.D."/>
            <person name="Swanson P.K."/>
            <person name="Smith M."/>
            <person name="Roesemann S."/>
            <person name="Alexander J.E."/>
            <person name="Rich S.A."/>
            <person name="Livny J."/>
            <person name="Vlamakis H."/>
            <person name="Clish C."/>
            <person name="Bullock K."/>
            <person name="Deik A."/>
            <person name="Scott J."/>
            <person name="Pierce K.A."/>
            <person name="Xavier R.J."/>
            <person name="Alm E.J."/>
        </authorList>
    </citation>
    <scope>NUCLEOTIDE SEQUENCE</scope>
    <source>
        <strain evidence="1">BIOML-A446</strain>
    </source>
</reference>
<dbReference type="AlphaFoldDB" id="A0A6C9QCC2"/>
<dbReference type="InterPro" id="IPR021730">
    <property type="entry name" value="YdbH"/>
</dbReference>
<comment type="caution">
    <text evidence="1">The sequence shown here is derived from an EMBL/GenBank/DDBJ whole genome shotgun (WGS) entry which is preliminary data.</text>
</comment>
<feature type="non-terminal residue" evidence="1">
    <location>
        <position position="1"/>
    </location>
</feature>
<accession>A0A6C9QCC2</accession>
<evidence type="ECO:0000313" key="1">
    <source>
        <dbReference type="EMBL" id="MSL38912.1"/>
    </source>
</evidence>